<dbReference type="EMBL" id="UGHD01000002">
    <property type="protein sequence ID" value="STO56879.1"/>
    <property type="molecule type" value="Genomic_DNA"/>
</dbReference>
<organism evidence="2 3">
    <name type="scientific">Grimontia hollisae</name>
    <name type="common">Vibrio hollisae</name>
    <dbReference type="NCBI Taxonomy" id="673"/>
    <lineage>
        <taxon>Bacteria</taxon>
        <taxon>Pseudomonadati</taxon>
        <taxon>Pseudomonadota</taxon>
        <taxon>Gammaproteobacteria</taxon>
        <taxon>Vibrionales</taxon>
        <taxon>Vibrionaceae</taxon>
        <taxon>Grimontia</taxon>
    </lineage>
</organism>
<dbReference type="AlphaFoldDB" id="A0A377HL13"/>
<gene>
    <name evidence="2" type="ORF">NCTC11645_01254</name>
</gene>
<name>A0A377HL13_GRIHO</name>
<feature type="domain" description="N-acetyltransferase" evidence="1">
    <location>
        <begin position="44"/>
        <end position="130"/>
    </location>
</feature>
<dbReference type="GO" id="GO:0016747">
    <property type="term" value="F:acyltransferase activity, transferring groups other than amino-acyl groups"/>
    <property type="evidence" value="ECO:0007669"/>
    <property type="project" value="InterPro"/>
</dbReference>
<dbReference type="Gene3D" id="3.40.630.30">
    <property type="match status" value="1"/>
</dbReference>
<dbReference type="InterPro" id="IPR016181">
    <property type="entry name" value="Acyl_CoA_acyltransferase"/>
</dbReference>
<protein>
    <recommendedName>
        <fullName evidence="1">N-acetyltransferase domain-containing protein</fullName>
    </recommendedName>
</protein>
<evidence type="ECO:0000313" key="2">
    <source>
        <dbReference type="EMBL" id="STO56879.1"/>
    </source>
</evidence>
<proteinExistence type="predicted"/>
<dbReference type="Pfam" id="PF00583">
    <property type="entry name" value="Acetyltransf_1"/>
    <property type="match status" value="1"/>
</dbReference>
<reference evidence="2 3" key="1">
    <citation type="submission" date="2018-06" db="EMBL/GenBank/DDBJ databases">
        <authorList>
            <consortium name="Pathogen Informatics"/>
            <person name="Doyle S."/>
        </authorList>
    </citation>
    <scope>NUCLEOTIDE SEQUENCE [LARGE SCALE GENOMIC DNA]</scope>
    <source>
        <strain evidence="2 3">NCTC11645</strain>
    </source>
</reference>
<accession>A0A377HL13</accession>
<dbReference type="InterPro" id="IPR000182">
    <property type="entry name" value="GNAT_dom"/>
</dbReference>
<dbReference type="Proteomes" id="UP000254512">
    <property type="component" value="Unassembled WGS sequence"/>
</dbReference>
<sequence length="161" mass="18923">MKLEKFELNIADELDFLFYYSIKNEKQSVYWSGFLLPPDKNKLLYHYNTIMKDENRDIYIFKEHNVNVGYLYLDKDYTNNTVEISYGISEKYTGRGLAKIMIQLGLERIEPLFKTQVAWIAESNIASTKTVMVLGFNATDEVDYRQLAQSPTPVKFIKYSR</sequence>
<evidence type="ECO:0000313" key="3">
    <source>
        <dbReference type="Proteomes" id="UP000254512"/>
    </source>
</evidence>
<evidence type="ECO:0000259" key="1">
    <source>
        <dbReference type="Pfam" id="PF00583"/>
    </source>
</evidence>
<dbReference type="SUPFAM" id="SSF55729">
    <property type="entry name" value="Acyl-CoA N-acyltransferases (Nat)"/>
    <property type="match status" value="1"/>
</dbReference>
<dbReference type="RefSeq" id="WP_114994921.1">
    <property type="nucleotide sequence ID" value="NZ_CABMOB010000001.1"/>
</dbReference>